<dbReference type="AlphaFoldDB" id="A0A1L6MWY0"/>
<evidence type="ECO:0000313" key="1">
    <source>
        <dbReference type="EMBL" id="APR99928.1"/>
    </source>
</evidence>
<accession>A0A1L6MWY0</accession>
<dbReference type="KEGG" id="pabo:BCY86_03965"/>
<name>A0A1L6MWY0_9BACT</name>
<sequence length="101" mass="11741">MAINLEIQCSAISFLFHLLLCLSDRDFTQNGFKDLVNWSTSEIKRLKMEINEEHLGYCESDSDSDSTEEFHQYSKKSNKAISDFIKLLLILKISQSWIEMS</sequence>
<dbReference type="Proteomes" id="UP000185544">
    <property type="component" value="Chromosome"/>
</dbReference>
<protein>
    <submittedName>
        <fullName evidence="1">Uncharacterized protein</fullName>
    </submittedName>
</protein>
<organism evidence="1 2">
    <name type="scientific">Pajaroellobacter abortibovis</name>
    <dbReference type="NCBI Taxonomy" id="1882918"/>
    <lineage>
        <taxon>Bacteria</taxon>
        <taxon>Pseudomonadati</taxon>
        <taxon>Myxococcota</taxon>
        <taxon>Polyangia</taxon>
        <taxon>Polyangiales</taxon>
        <taxon>Polyangiaceae</taxon>
    </lineage>
</organism>
<dbReference type="EMBL" id="CP016908">
    <property type="protein sequence ID" value="APR99928.1"/>
    <property type="molecule type" value="Genomic_DNA"/>
</dbReference>
<keyword evidence="2" id="KW-1185">Reference proteome</keyword>
<gene>
    <name evidence="1" type="ORF">BCY86_03965</name>
</gene>
<evidence type="ECO:0000313" key="2">
    <source>
        <dbReference type="Proteomes" id="UP000185544"/>
    </source>
</evidence>
<proteinExistence type="predicted"/>
<reference evidence="1 2" key="1">
    <citation type="submission" date="2016-08" db="EMBL/GenBank/DDBJ databases">
        <title>Identification and validation of antigenic proteins from Pajaroellobacter abortibovis using de-novo genome sequence assembly and reverse vaccinology.</title>
        <authorList>
            <person name="Welly B.T."/>
            <person name="Miller M.R."/>
            <person name="Stott J.L."/>
            <person name="Blanchard M.T."/>
            <person name="Islas-Trejo A.D."/>
            <person name="O'Rourke S.M."/>
            <person name="Young A.E."/>
            <person name="Medrano J.F."/>
            <person name="Van Eenennaam A.L."/>
        </authorList>
    </citation>
    <scope>NUCLEOTIDE SEQUENCE [LARGE SCALE GENOMIC DNA]</scope>
    <source>
        <strain evidence="1 2">BTF92-0548A/99-0131</strain>
    </source>
</reference>